<dbReference type="GO" id="GO:0006825">
    <property type="term" value="P:copper ion transport"/>
    <property type="evidence" value="ECO:0007669"/>
    <property type="project" value="InterPro"/>
</dbReference>
<dbReference type="GO" id="GO:0042597">
    <property type="term" value="C:periplasmic space"/>
    <property type="evidence" value="ECO:0007669"/>
    <property type="project" value="InterPro"/>
</dbReference>
<dbReference type="SUPFAM" id="SSF81296">
    <property type="entry name" value="E set domains"/>
    <property type="match status" value="1"/>
</dbReference>
<dbReference type="EMBL" id="CP001737">
    <property type="protein sequence ID" value="ACV77475.1"/>
    <property type="molecule type" value="Genomic_DNA"/>
</dbReference>
<dbReference type="HOGENOM" id="CLU_023176_0_0_11"/>
<accession>C8XBL3</accession>
<feature type="transmembrane region" description="Helical" evidence="9">
    <location>
        <begin position="366"/>
        <end position="385"/>
    </location>
</feature>
<dbReference type="AlphaFoldDB" id="C8XBL3"/>
<evidence type="ECO:0000256" key="2">
    <source>
        <dbReference type="ARBA" id="ARBA00022475"/>
    </source>
</evidence>
<evidence type="ECO:0000256" key="1">
    <source>
        <dbReference type="ARBA" id="ARBA00004651"/>
    </source>
</evidence>
<feature type="transmembrane region" description="Helical" evidence="9">
    <location>
        <begin position="189"/>
        <end position="210"/>
    </location>
</feature>
<feature type="domain" description="Copper resistance protein D" evidence="12">
    <location>
        <begin position="359"/>
        <end position="460"/>
    </location>
</feature>
<feature type="transmembrane region" description="Helical" evidence="9">
    <location>
        <begin position="157"/>
        <end position="177"/>
    </location>
</feature>
<dbReference type="InterPro" id="IPR014756">
    <property type="entry name" value="Ig_E-set"/>
</dbReference>
<dbReference type="Gene3D" id="2.60.40.1220">
    <property type="match status" value="1"/>
</dbReference>
<dbReference type="Pfam" id="PF04234">
    <property type="entry name" value="CopC"/>
    <property type="match status" value="1"/>
</dbReference>
<evidence type="ECO:0000259" key="13">
    <source>
        <dbReference type="Pfam" id="PF13115"/>
    </source>
</evidence>
<dbReference type="InterPro" id="IPR032693">
    <property type="entry name" value="YtkA-like_dom"/>
</dbReference>
<evidence type="ECO:0000259" key="12">
    <source>
        <dbReference type="Pfam" id="PF05425"/>
    </source>
</evidence>
<reference evidence="14 15" key="2">
    <citation type="journal article" date="2010" name="Stand. Genomic Sci.">
        <title>Complete genome sequence of Nakamurella multipartita type strain (Y-104).</title>
        <authorList>
            <person name="Tice H."/>
            <person name="Mayilraj S."/>
            <person name="Sims D."/>
            <person name="Lapidus A."/>
            <person name="Nolan M."/>
            <person name="Lucas S."/>
            <person name="Glavina Del Rio T."/>
            <person name="Copeland A."/>
            <person name="Cheng J.F."/>
            <person name="Meincke L."/>
            <person name="Bruce D."/>
            <person name="Goodwin L."/>
            <person name="Pitluck S."/>
            <person name="Ivanova N."/>
            <person name="Mavromatis K."/>
            <person name="Ovchinnikova G."/>
            <person name="Pati A."/>
            <person name="Chen A."/>
            <person name="Palaniappan K."/>
            <person name="Land M."/>
            <person name="Hauser L."/>
            <person name="Chang Y.J."/>
            <person name="Jeffries C.D."/>
            <person name="Detter J.C."/>
            <person name="Brettin T."/>
            <person name="Rohde M."/>
            <person name="Goker M."/>
            <person name="Bristow J."/>
            <person name="Eisen J.A."/>
            <person name="Markowitz V."/>
            <person name="Hugenholtz P."/>
            <person name="Kyrpides N.C."/>
            <person name="Klenk H.P."/>
            <person name="Chen F."/>
        </authorList>
    </citation>
    <scope>NUCLEOTIDE SEQUENCE [LARGE SCALE GENOMIC DNA]</scope>
    <source>
        <strain evidence="15">ATCC 700099 / DSM 44233 / CIP 104796 / JCM 9543 / NBRC 105858 / Y-104</strain>
    </source>
</reference>
<name>C8XBL3_NAKMY</name>
<keyword evidence="15" id="KW-1185">Reference proteome</keyword>
<evidence type="ECO:0000256" key="3">
    <source>
        <dbReference type="ARBA" id="ARBA00022692"/>
    </source>
</evidence>
<feature type="signal peptide" evidence="10">
    <location>
        <begin position="1"/>
        <end position="37"/>
    </location>
</feature>
<evidence type="ECO:0000256" key="4">
    <source>
        <dbReference type="ARBA" id="ARBA00022723"/>
    </source>
</evidence>
<evidence type="ECO:0000313" key="14">
    <source>
        <dbReference type="EMBL" id="ACV77475.1"/>
    </source>
</evidence>
<dbReference type="Pfam" id="PF13115">
    <property type="entry name" value="YtkA"/>
    <property type="match status" value="1"/>
</dbReference>
<evidence type="ECO:0000256" key="10">
    <source>
        <dbReference type="SAM" id="SignalP"/>
    </source>
</evidence>
<dbReference type="InParanoid" id="C8XBL3"/>
<keyword evidence="3 9" id="KW-0812">Transmembrane</keyword>
<dbReference type="Proteomes" id="UP000002218">
    <property type="component" value="Chromosome"/>
</dbReference>
<evidence type="ECO:0000259" key="11">
    <source>
        <dbReference type="Pfam" id="PF04234"/>
    </source>
</evidence>
<feature type="transmembrane region" description="Helical" evidence="9">
    <location>
        <begin position="263"/>
        <end position="283"/>
    </location>
</feature>
<dbReference type="InterPro" id="IPR014755">
    <property type="entry name" value="Cu-Rt/internalin_Ig-like"/>
</dbReference>
<evidence type="ECO:0000256" key="7">
    <source>
        <dbReference type="ARBA" id="ARBA00023008"/>
    </source>
</evidence>
<dbReference type="InterPro" id="IPR007348">
    <property type="entry name" value="CopC_dom"/>
</dbReference>
<sequence precursor="true">MIQQLGPRSPGRALVRAVLVAAAALAFLLAGSAPAWAHAELIGTDPADGALLPTAPAAITLTFSEPVAVDDGGIRLLDAAGTELPSTSQAVDNRVVITPQSLGTGTVIVSWRVISADSHPIAGGLTFAVGQRSAATVAVPDAQSDLAVSVASAIVQAIAYLGVLAACGLIAFDVLVLRGQGEAGVRATLRRLSAWSAGGGVLAALLLLPLTELRQRYESLAGLADPAAWTAQLGRDAGLTLVLVGAGLLLAWEAAWAVNQRTAASAGAALAGCGLAIGAFAVVGHTRGYGPVPLVLTADLVHLTVAAGWLGGLVGLGVLVRATGRAVTGRRPAPARGAAGTLTATRSLPRSRVEAAAVALSRFSTLAAVLVALLAVTGTLLAWRILGSWSALVQTGYGQALLVKLGLVGLVVATAGYNRFRVTPAIVAGPTAEAGWQRLRRSVTVEAGLLVAVLAVTGWLVNASPTPPTEPSAGAAADGSSAAATGSPVEQTVALGNDQIRLRLTPATAGVNSLEFTVVDAGGQPVSPVSDPEVSVTMPAAGVGPLTRPVSATGPGAYQAVLDLPLSGQWTIAISVRTSEFEEPTARAEVQIP</sequence>
<evidence type="ECO:0000256" key="6">
    <source>
        <dbReference type="ARBA" id="ARBA00022989"/>
    </source>
</evidence>
<dbReference type="Pfam" id="PF05425">
    <property type="entry name" value="CopD"/>
    <property type="match status" value="1"/>
</dbReference>
<feature type="transmembrane region" description="Helical" evidence="9">
    <location>
        <begin position="397"/>
        <end position="417"/>
    </location>
</feature>
<evidence type="ECO:0000256" key="5">
    <source>
        <dbReference type="ARBA" id="ARBA00022729"/>
    </source>
</evidence>
<evidence type="ECO:0000256" key="9">
    <source>
        <dbReference type="SAM" id="Phobius"/>
    </source>
</evidence>
<organism evidence="14 15">
    <name type="scientific">Nakamurella multipartita (strain ATCC 700099 / DSM 44233 / CIP 104796 / JCM 9543 / NBRC 105858 / Y-104)</name>
    <name type="common">Microsphaera multipartita</name>
    <dbReference type="NCBI Taxonomy" id="479431"/>
    <lineage>
        <taxon>Bacteria</taxon>
        <taxon>Bacillati</taxon>
        <taxon>Actinomycetota</taxon>
        <taxon>Actinomycetes</taxon>
        <taxon>Nakamurellales</taxon>
        <taxon>Nakamurellaceae</taxon>
        <taxon>Nakamurella</taxon>
    </lineage>
</organism>
<dbReference type="InterPro" id="IPR008457">
    <property type="entry name" value="Cu-R_CopD_dom"/>
</dbReference>
<dbReference type="GO" id="GO:0005886">
    <property type="term" value="C:plasma membrane"/>
    <property type="evidence" value="ECO:0007669"/>
    <property type="project" value="UniProtKB-SubCell"/>
</dbReference>
<dbReference type="GO" id="GO:0046688">
    <property type="term" value="P:response to copper ion"/>
    <property type="evidence" value="ECO:0007669"/>
    <property type="project" value="InterPro"/>
</dbReference>
<gene>
    <name evidence="14" type="ordered locus">Namu_1067</name>
</gene>
<evidence type="ECO:0000256" key="8">
    <source>
        <dbReference type="ARBA" id="ARBA00023136"/>
    </source>
</evidence>
<protein>
    <submittedName>
        <fullName evidence="14">Copper resistance protein CopC</fullName>
    </submittedName>
</protein>
<feature type="transmembrane region" description="Helical" evidence="9">
    <location>
        <begin position="303"/>
        <end position="322"/>
    </location>
</feature>
<keyword evidence="4" id="KW-0479">Metal-binding</keyword>
<comment type="subcellular location">
    <subcellularLocation>
        <location evidence="1">Cell membrane</location>
        <topology evidence="1">Multi-pass membrane protein</topology>
    </subcellularLocation>
</comment>
<keyword evidence="7" id="KW-0186">Copper</keyword>
<evidence type="ECO:0000313" key="15">
    <source>
        <dbReference type="Proteomes" id="UP000002218"/>
    </source>
</evidence>
<keyword evidence="5 10" id="KW-0732">Signal</keyword>
<dbReference type="GO" id="GO:0005507">
    <property type="term" value="F:copper ion binding"/>
    <property type="evidence" value="ECO:0007669"/>
    <property type="project" value="InterPro"/>
</dbReference>
<dbReference type="RefSeq" id="WP_015746389.1">
    <property type="nucleotide sequence ID" value="NC_013235.1"/>
</dbReference>
<dbReference type="STRING" id="479431.Namu_1067"/>
<feature type="domain" description="CopC" evidence="11">
    <location>
        <begin position="38"/>
        <end position="129"/>
    </location>
</feature>
<dbReference type="PANTHER" id="PTHR34820:SF4">
    <property type="entry name" value="INNER MEMBRANE PROTEIN YEBZ"/>
    <property type="match status" value="1"/>
</dbReference>
<dbReference type="PANTHER" id="PTHR34820">
    <property type="entry name" value="INNER MEMBRANE PROTEIN YEBZ"/>
    <property type="match status" value="1"/>
</dbReference>
<dbReference type="InterPro" id="IPR032694">
    <property type="entry name" value="CopC/D"/>
</dbReference>
<dbReference type="eggNOG" id="COG1276">
    <property type="taxonomic scope" value="Bacteria"/>
</dbReference>
<keyword evidence="6 9" id="KW-1133">Transmembrane helix</keyword>
<feature type="chain" id="PRO_5039580467" evidence="10">
    <location>
        <begin position="38"/>
        <end position="593"/>
    </location>
</feature>
<reference evidence="15" key="1">
    <citation type="submission" date="2009-09" db="EMBL/GenBank/DDBJ databases">
        <title>The complete genome of Nakamurella multipartita DSM 44233.</title>
        <authorList>
            <consortium name="US DOE Joint Genome Institute (JGI-PGF)"/>
            <person name="Lucas S."/>
            <person name="Copeland A."/>
            <person name="Lapidus A."/>
            <person name="Glavina del Rio T."/>
            <person name="Dalin E."/>
            <person name="Tice H."/>
            <person name="Bruce D."/>
            <person name="Goodwin L."/>
            <person name="Pitluck S."/>
            <person name="Kyrpides N."/>
            <person name="Mavromatis K."/>
            <person name="Ivanova N."/>
            <person name="Ovchinnikova G."/>
            <person name="Sims D."/>
            <person name="Meincke L."/>
            <person name="Brettin T."/>
            <person name="Detter J.C."/>
            <person name="Han C."/>
            <person name="Larimer F."/>
            <person name="Land M."/>
            <person name="Hauser L."/>
            <person name="Markowitz V."/>
            <person name="Cheng J.-F."/>
            <person name="Hugenholtz P."/>
            <person name="Woyke T."/>
            <person name="Wu D."/>
            <person name="Klenk H.-P."/>
            <person name="Eisen J.A."/>
        </authorList>
    </citation>
    <scope>NUCLEOTIDE SEQUENCE [LARGE SCALE GENOMIC DNA]</scope>
    <source>
        <strain evidence="15">ATCC 700099 / DSM 44233 / CIP 104796 / JCM 9543 / NBRC 105858 / Y-104</strain>
    </source>
</reference>
<dbReference type="KEGG" id="nml:Namu_1067"/>
<proteinExistence type="predicted"/>
<keyword evidence="2" id="KW-1003">Cell membrane</keyword>
<dbReference type="OrthoDB" id="5242236at2"/>
<feature type="transmembrane region" description="Helical" evidence="9">
    <location>
        <begin position="237"/>
        <end position="256"/>
    </location>
</feature>
<dbReference type="eggNOG" id="COG2372">
    <property type="taxonomic scope" value="Bacteria"/>
</dbReference>
<feature type="domain" description="YtkA-like" evidence="13">
    <location>
        <begin position="498"/>
        <end position="574"/>
    </location>
</feature>
<keyword evidence="8 9" id="KW-0472">Membrane</keyword>